<name>A0A2P2NXB5_RHIMU</name>
<reference evidence="1" key="1">
    <citation type="submission" date="2018-02" db="EMBL/GenBank/DDBJ databases">
        <title>Rhizophora mucronata_Transcriptome.</title>
        <authorList>
            <person name="Meera S.P."/>
            <person name="Sreeshan A."/>
            <person name="Augustine A."/>
        </authorList>
    </citation>
    <scope>NUCLEOTIDE SEQUENCE</scope>
    <source>
        <tissue evidence="1">Leaf</tissue>
    </source>
</reference>
<protein>
    <submittedName>
        <fullName evidence="1">Uncharacterized protein</fullName>
    </submittedName>
</protein>
<dbReference type="EMBL" id="GGEC01066616">
    <property type="protein sequence ID" value="MBX47100.1"/>
    <property type="molecule type" value="Transcribed_RNA"/>
</dbReference>
<evidence type="ECO:0000313" key="1">
    <source>
        <dbReference type="EMBL" id="MBX47100.1"/>
    </source>
</evidence>
<accession>A0A2P2NXB5</accession>
<organism evidence="1">
    <name type="scientific">Rhizophora mucronata</name>
    <name type="common">Asiatic mangrove</name>
    <dbReference type="NCBI Taxonomy" id="61149"/>
    <lineage>
        <taxon>Eukaryota</taxon>
        <taxon>Viridiplantae</taxon>
        <taxon>Streptophyta</taxon>
        <taxon>Embryophyta</taxon>
        <taxon>Tracheophyta</taxon>
        <taxon>Spermatophyta</taxon>
        <taxon>Magnoliopsida</taxon>
        <taxon>eudicotyledons</taxon>
        <taxon>Gunneridae</taxon>
        <taxon>Pentapetalae</taxon>
        <taxon>rosids</taxon>
        <taxon>fabids</taxon>
        <taxon>Malpighiales</taxon>
        <taxon>Rhizophoraceae</taxon>
        <taxon>Rhizophora</taxon>
    </lineage>
</organism>
<proteinExistence type="predicted"/>
<sequence length="23" mass="2523">MSSKGHFHLQFLISVECSSLQGS</sequence>
<dbReference type="AlphaFoldDB" id="A0A2P2NXB5"/>